<dbReference type="RefSeq" id="XP_009855080.1">
    <property type="nucleotide sequence ID" value="XM_009856778.1"/>
</dbReference>
<name>F8MYP5_NEUT8</name>
<protein>
    <submittedName>
        <fullName evidence="1">Uncharacterized protein</fullName>
    </submittedName>
</protein>
<dbReference type="AlphaFoldDB" id="F8MYP5"/>
<proteinExistence type="predicted"/>
<evidence type="ECO:0000313" key="2">
    <source>
        <dbReference type="Proteomes" id="UP000008065"/>
    </source>
</evidence>
<dbReference type="KEGG" id="nte:NEUTE1DRAFT113520"/>
<dbReference type="Proteomes" id="UP000008065">
    <property type="component" value="Unassembled WGS sequence"/>
</dbReference>
<keyword evidence="2" id="KW-1185">Reference proteome</keyword>
<evidence type="ECO:0000313" key="1">
    <source>
        <dbReference type="EMBL" id="EGO51442.1"/>
    </source>
</evidence>
<accession>F8MYP5</accession>
<gene>
    <name evidence="1" type="ORF">NEUTE1DRAFT_113520</name>
</gene>
<dbReference type="VEuPathDB" id="FungiDB:NEUTE1DRAFT_113520"/>
<reference evidence="2" key="1">
    <citation type="journal article" date="2011" name="Genetics">
        <title>Massive changes in genome architecture accompany the transition to self-fertility in the filamentous fungus Neurospora tetrasperma.</title>
        <authorList>
            <person name="Ellison C.E."/>
            <person name="Stajich J.E."/>
            <person name="Jacobson D.J."/>
            <person name="Natvig D.O."/>
            <person name="Lapidus A."/>
            <person name="Foster B."/>
            <person name="Aerts A."/>
            <person name="Riley R."/>
            <person name="Lindquist E.A."/>
            <person name="Grigoriev I.V."/>
            <person name="Taylor J.W."/>
        </authorList>
    </citation>
    <scope>NUCLEOTIDE SEQUENCE [LARGE SCALE GENOMIC DNA]</scope>
    <source>
        <strain evidence="2">FGSC 2508 / P0657</strain>
    </source>
</reference>
<organism evidence="1 2">
    <name type="scientific">Neurospora tetrasperma (strain FGSC 2508 / ATCC MYA-4615 / P0657)</name>
    <dbReference type="NCBI Taxonomy" id="510951"/>
    <lineage>
        <taxon>Eukaryota</taxon>
        <taxon>Fungi</taxon>
        <taxon>Dikarya</taxon>
        <taxon>Ascomycota</taxon>
        <taxon>Pezizomycotina</taxon>
        <taxon>Sordariomycetes</taxon>
        <taxon>Sordariomycetidae</taxon>
        <taxon>Sordariales</taxon>
        <taxon>Sordariaceae</taxon>
        <taxon>Neurospora</taxon>
    </lineage>
</organism>
<dbReference type="EMBL" id="GL891382">
    <property type="protein sequence ID" value="EGO51442.1"/>
    <property type="molecule type" value="Genomic_DNA"/>
</dbReference>
<dbReference type="HOGENOM" id="CLU_2050278_0_0_1"/>
<dbReference type="GeneID" id="20822690"/>
<sequence length="120" mass="13746">MPVSRDVTVLNSASLSFIGGNCTRQQGHDWSLLPPTWDLKEIDTKREGRQFAYVPTLTAWSEWPKCFNASFRLNNPPNEKYNYYQFASQSTCQSACQLYTQLSLKDSETKSEITLVRSLL</sequence>